<evidence type="ECO:0000256" key="3">
    <source>
        <dbReference type="ARBA" id="ARBA00023172"/>
    </source>
</evidence>
<evidence type="ECO:0000313" key="6">
    <source>
        <dbReference type="Proteomes" id="UP001223144"/>
    </source>
</evidence>
<keyword evidence="2" id="KW-0238">DNA-binding</keyword>
<feature type="domain" description="Tyr recombinase" evidence="4">
    <location>
        <begin position="150"/>
        <end position="358"/>
    </location>
</feature>
<dbReference type="InterPro" id="IPR050090">
    <property type="entry name" value="Tyrosine_recombinase_XerCD"/>
</dbReference>
<keyword evidence="3" id="KW-0233">DNA recombination</keyword>
<dbReference type="SUPFAM" id="SSF56349">
    <property type="entry name" value="DNA breaking-rejoining enzymes"/>
    <property type="match status" value="1"/>
</dbReference>
<gene>
    <name evidence="5" type="ORF">QCN29_00415</name>
</gene>
<organism evidence="5 6">
    <name type="scientific">Streptomyces chengmaiensis</name>
    <dbReference type="NCBI Taxonomy" id="3040919"/>
    <lineage>
        <taxon>Bacteria</taxon>
        <taxon>Bacillati</taxon>
        <taxon>Actinomycetota</taxon>
        <taxon>Actinomycetes</taxon>
        <taxon>Kitasatosporales</taxon>
        <taxon>Streptomycetaceae</taxon>
        <taxon>Streptomyces</taxon>
    </lineage>
</organism>
<dbReference type="CDD" id="cd00397">
    <property type="entry name" value="DNA_BRE_C"/>
    <property type="match status" value="1"/>
</dbReference>
<dbReference type="InterPro" id="IPR013762">
    <property type="entry name" value="Integrase-like_cat_sf"/>
</dbReference>
<evidence type="ECO:0000256" key="2">
    <source>
        <dbReference type="ARBA" id="ARBA00023125"/>
    </source>
</evidence>
<comment type="caution">
    <text evidence="5">The sequence shown here is derived from an EMBL/GenBank/DDBJ whole genome shotgun (WGS) entry which is preliminary data.</text>
</comment>
<reference evidence="5 6" key="1">
    <citation type="submission" date="2023-04" db="EMBL/GenBank/DDBJ databases">
        <title>Streptomyces chengmaiensis sp. nov. isolated from the stem of mangrove plant in Hainan.</title>
        <authorList>
            <person name="Huang X."/>
            <person name="Zhou S."/>
            <person name="Chu X."/>
            <person name="Xie Y."/>
            <person name="Lin Y."/>
        </authorList>
    </citation>
    <scope>NUCLEOTIDE SEQUENCE [LARGE SCALE GENOMIC DNA]</scope>
    <source>
        <strain evidence="5 6">HNM0663</strain>
    </source>
</reference>
<proteinExistence type="inferred from homology"/>
<accession>A0ABT6HG63</accession>
<dbReference type="Pfam" id="PF00589">
    <property type="entry name" value="Phage_integrase"/>
    <property type="match status" value="1"/>
</dbReference>
<evidence type="ECO:0000256" key="1">
    <source>
        <dbReference type="ARBA" id="ARBA00008857"/>
    </source>
</evidence>
<name>A0ABT6HG63_9ACTN</name>
<dbReference type="InterPro" id="IPR011010">
    <property type="entry name" value="DNA_brk_join_enz"/>
</dbReference>
<evidence type="ECO:0000313" key="5">
    <source>
        <dbReference type="EMBL" id="MDH2387272.1"/>
    </source>
</evidence>
<dbReference type="PANTHER" id="PTHR30349:SF41">
    <property type="entry name" value="INTEGRASE_RECOMBINASE PROTEIN MJ0367-RELATED"/>
    <property type="match status" value="1"/>
</dbReference>
<comment type="similarity">
    <text evidence="1">Belongs to the 'phage' integrase family.</text>
</comment>
<dbReference type="Proteomes" id="UP001223144">
    <property type="component" value="Unassembled WGS sequence"/>
</dbReference>
<dbReference type="InterPro" id="IPR002104">
    <property type="entry name" value="Integrase_catalytic"/>
</dbReference>
<keyword evidence="6" id="KW-1185">Reference proteome</keyword>
<dbReference type="EMBL" id="JARWBG010000001">
    <property type="protein sequence ID" value="MDH2387272.1"/>
    <property type="molecule type" value="Genomic_DNA"/>
</dbReference>
<dbReference type="PANTHER" id="PTHR30349">
    <property type="entry name" value="PHAGE INTEGRASE-RELATED"/>
    <property type="match status" value="1"/>
</dbReference>
<protein>
    <submittedName>
        <fullName evidence="5">Site-specific integrase</fullName>
    </submittedName>
</protein>
<dbReference type="PROSITE" id="PS51898">
    <property type="entry name" value="TYR_RECOMBINASE"/>
    <property type="match status" value="1"/>
</dbReference>
<sequence length="373" mass="41866">MSDRSTIGMKVRSLGLSLAVVRDLREVRAPVSAEELEQFETDVLAGFVLARASAGLTDGTIRGDIGHLEQIRAWFGRPLWEMEPSDADSYFGKVLRGSPSGTRLARSQALNTYFLFLELRHKVEIHRMTGRVVECPIDEMNQPRGSKDAQLRIPPTEPEARHLFTGWAGELATCRKFAPTARNYTASKLMSEVGLRVSEARKLDLADIKWNLGRFGKLHVRHGKGARGSGPRERMVPLINGADRTLRWFIEDVWGQFGDDHTRPGAPLFPSERKNADGTARRVGDDALRDGLSAAVERHLPGWKDLLTPHVLRHFCASQLYENGLDLISIQEVLGHSWIATTMRYVHVHRTRVEDAWIAGTERAAKRLEGLIR</sequence>
<dbReference type="RefSeq" id="WP_279925404.1">
    <property type="nucleotide sequence ID" value="NZ_JARWBG010000001.1"/>
</dbReference>
<dbReference type="Gene3D" id="1.10.443.10">
    <property type="entry name" value="Intergrase catalytic core"/>
    <property type="match status" value="1"/>
</dbReference>
<evidence type="ECO:0000259" key="4">
    <source>
        <dbReference type="PROSITE" id="PS51898"/>
    </source>
</evidence>